<sequence length="255" mass="27101">MSIGLSSSVTCVAVKRFRVIPLKKSFSCVPYPVPATARSVKQDPAGSGTKRDTPPRGGTPAVQVPQRSRGLSQWWFQWEARGARRAPRWTRAAQTDKPAAPPQGRVNGFAPASPALLWAPDPGVFRARPRDSSIHQAGLAGEPRSPRAATRGSQTLLRDAQQGPIGTEPNAGEVPCAAALRSRPRSASRYSRGPGVHALLLQFDLQRVQGRPAAPCNGGGAVSTCPAPSRAPHSPGRISPRMSTGVRRSPHTRLS</sequence>
<organism evidence="2 3">
    <name type="scientific">Pleurodeles waltl</name>
    <name type="common">Iberian ribbed newt</name>
    <dbReference type="NCBI Taxonomy" id="8319"/>
    <lineage>
        <taxon>Eukaryota</taxon>
        <taxon>Metazoa</taxon>
        <taxon>Chordata</taxon>
        <taxon>Craniata</taxon>
        <taxon>Vertebrata</taxon>
        <taxon>Euteleostomi</taxon>
        <taxon>Amphibia</taxon>
        <taxon>Batrachia</taxon>
        <taxon>Caudata</taxon>
        <taxon>Salamandroidea</taxon>
        <taxon>Salamandridae</taxon>
        <taxon>Pleurodelinae</taxon>
        <taxon>Pleurodeles</taxon>
    </lineage>
</organism>
<proteinExistence type="predicted"/>
<accession>A0AAV7TZ05</accession>
<protein>
    <submittedName>
        <fullName evidence="2">Uncharacterized protein</fullName>
    </submittedName>
</protein>
<feature type="region of interest" description="Disordered" evidence="1">
    <location>
        <begin position="37"/>
        <end position="68"/>
    </location>
</feature>
<feature type="region of interest" description="Disordered" evidence="1">
    <location>
        <begin position="214"/>
        <end position="255"/>
    </location>
</feature>
<feature type="region of interest" description="Disordered" evidence="1">
    <location>
        <begin position="85"/>
        <end position="113"/>
    </location>
</feature>
<evidence type="ECO:0000313" key="3">
    <source>
        <dbReference type="Proteomes" id="UP001066276"/>
    </source>
</evidence>
<keyword evidence="3" id="KW-1185">Reference proteome</keyword>
<name>A0AAV7TZ05_PLEWA</name>
<gene>
    <name evidence="2" type="ORF">NDU88_006613</name>
</gene>
<comment type="caution">
    <text evidence="2">The sequence shown here is derived from an EMBL/GenBank/DDBJ whole genome shotgun (WGS) entry which is preliminary data.</text>
</comment>
<reference evidence="2" key="1">
    <citation type="journal article" date="2022" name="bioRxiv">
        <title>Sequencing and chromosome-scale assembly of the giantPleurodeles waltlgenome.</title>
        <authorList>
            <person name="Brown T."/>
            <person name="Elewa A."/>
            <person name="Iarovenko S."/>
            <person name="Subramanian E."/>
            <person name="Araus A.J."/>
            <person name="Petzold A."/>
            <person name="Susuki M."/>
            <person name="Suzuki K.-i.T."/>
            <person name="Hayashi T."/>
            <person name="Toyoda A."/>
            <person name="Oliveira C."/>
            <person name="Osipova E."/>
            <person name="Leigh N.D."/>
            <person name="Simon A."/>
            <person name="Yun M.H."/>
        </authorList>
    </citation>
    <scope>NUCLEOTIDE SEQUENCE</scope>
    <source>
        <strain evidence="2">20211129_DDA</strain>
        <tissue evidence="2">Liver</tissue>
    </source>
</reference>
<evidence type="ECO:0000313" key="2">
    <source>
        <dbReference type="EMBL" id="KAJ1181406.1"/>
    </source>
</evidence>
<dbReference type="Proteomes" id="UP001066276">
    <property type="component" value="Chromosome 3_2"/>
</dbReference>
<dbReference type="AlphaFoldDB" id="A0AAV7TZ05"/>
<dbReference type="EMBL" id="JANPWB010000006">
    <property type="protein sequence ID" value="KAJ1181406.1"/>
    <property type="molecule type" value="Genomic_DNA"/>
</dbReference>
<evidence type="ECO:0000256" key="1">
    <source>
        <dbReference type="SAM" id="MobiDB-lite"/>
    </source>
</evidence>